<gene>
    <name evidence="1" type="ORF">O6H91_15G067200</name>
</gene>
<sequence>MDWSAVTKDVQELVEEFSDIGGTELSQMKFLWSFRSFSFIHEARPKDVTPAFFMQTLYSCALGHIVHGESLCSKLGGLYILYMLFETQQYEPPFLIYISPEELEALIFLVKEIEAKSIGIALRVVKRMLDKNLLLLGSVNVNQKHISATVDKLESQASASVQHARIRLLSNVPLEDHLRGSLVKGLELDELSRICQGYAQTKEQVFTEHEGVQEGVKTGWPNVADELWKEADDWESWKQGVYGGNIPISPIQVQDMKEDYNMQEDNKPEPLV</sequence>
<organism evidence="1 2">
    <name type="scientific">Diphasiastrum complanatum</name>
    <name type="common">Issler's clubmoss</name>
    <name type="synonym">Lycopodium complanatum</name>
    <dbReference type="NCBI Taxonomy" id="34168"/>
    <lineage>
        <taxon>Eukaryota</taxon>
        <taxon>Viridiplantae</taxon>
        <taxon>Streptophyta</taxon>
        <taxon>Embryophyta</taxon>
        <taxon>Tracheophyta</taxon>
        <taxon>Lycopodiopsida</taxon>
        <taxon>Lycopodiales</taxon>
        <taxon>Lycopodiaceae</taxon>
        <taxon>Lycopodioideae</taxon>
        <taxon>Diphasiastrum</taxon>
    </lineage>
</organism>
<reference evidence="2" key="1">
    <citation type="journal article" date="2024" name="Proc. Natl. Acad. Sci. U.S.A.">
        <title>Extraordinary preservation of gene collinearity over three hundred million years revealed in homosporous lycophytes.</title>
        <authorList>
            <person name="Li C."/>
            <person name="Wickell D."/>
            <person name="Kuo L.Y."/>
            <person name="Chen X."/>
            <person name="Nie B."/>
            <person name="Liao X."/>
            <person name="Peng D."/>
            <person name="Ji J."/>
            <person name="Jenkins J."/>
            <person name="Williams M."/>
            <person name="Shu S."/>
            <person name="Plott C."/>
            <person name="Barry K."/>
            <person name="Rajasekar S."/>
            <person name="Grimwood J."/>
            <person name="Han X."/>
            <person name="Sun S."/>
            <person name="Hou Z."/>
            <person name="He W."/>
            <person name="Dai G."/>
            <person name="Sun C."/>
            <person name="Schmutz J."/>
            <person name="Leebens-Mack J.H."/>
            <person name="Li F.W."/>
            <person name="Wang L."/>
        </authorList>
    </citation>
    <scope>NUCLEOTIDE SEQUENCE [LARGE SCALE GENOMIC DNA]</scope>
    <source>
        <strain evidence="2">cv. PW_Plant_1</strain>
    </source>
</reference>
<comment type="caution">
    <text evidence="1">The sequence shown here is derived from an EMBL/GenBank/DDBJ whole genome shotgun (WGS) entry which is preliminary data.</text>
</comment>
<protein>
    <submittedName>
        <fullName evidence="1">Uncharacterized protein</fullName>
    </submittedName>
</protein>
<accession>A0ACC2BJ68</accession>
<dbReference type="EMBL" id="CM055106">
    <property type="protein sequence ID" value="KAJ7529815.1"/>
    <property type="molecule type" value="Genomic_DNA"/>
</dbReference>
<name>A0ACC2BJ68_DIPCM</name>
<keyword evidence="2" id="KW-1185">Reference proteome</keyword>
<evidence type="ECO:0000313" key="1">
    <source>
        <dbReference type="EMBL" id="KAJ7529815.1"/>
    </source>
</evidence>
<dbReference type="Proteomes" id="UP001162992">
    <property type="component" value="Chromosome 15"/>
</dbReference>
<proteinExistence type="predicted"/>
<evidence type="ECO:0000313" key="2">
    <source>
        <dbReference type="Proteomes" id="UP001162992"/>
    </source>
</evidence>